<feature type="compositionally biased region" description="Basic residues" evidence="1">
    <location>
        <begin position="46"/>
        <end position="55"/>
    </location>
</feature>
<feature type="region of interest" description="Disordered" evidence="1">
    <location>
        <begin position="22"/>
        <end position="55"/>
    </location>
</feature>
<proteinExistence type="predicted"/>
<dbReference type="EMBL" id="LAZR01004365">
    <property type="protein sequence ID" value="KKN09287.1"/>
    <property type="molecule type" value="Genomic_DNA"/>
</dbReference>
<sequence length="55" mass="6613">MDKNPILKIKNVISKLLNSPNKILQDTGKRVKEEKEQEEKPVPHYSRMHHRHSRR</sequence>
<gene>
    <name evidence="2" type="ORF">LCGC14_1048130</name>
</gene>
<protein>
    <submittedName>
        <fullName evidence="2">Uncharacterized protein</fullName>
    </submittedName>
</protein>
<reference evidence="2" key="1">
    <citation type="journal article" date="2015" name="Nature">
        <title>Complex archaea that bridge the gap between prokaryotes and eukaryotes.</title>
        <authorList>
            <person name="Spang A."/>
            <person name="Saw J.H."/>
            <person name="Jorgensen S.L."/>
            <person name="Zaremba-Niedzwiedzka K."/>
            <person name="Martijn J."/>
            <person name="Lind A.E."/>
            <person name="van Eijk R."/>
            <person name="Schleper C."/>
            <person name="Guy L."/>
            <person name="Ettema T.J."/>
        </authorList>
    </citation>
    <scope>NUCLEOTIDE SEQUENCE</scope>
</reference>
<feature type="compositionally biased region" description="Basic and acidic residues" evidence="1">
    <location>
        <begin position="27"/>
        <end position="42"/>
    </location>
</feature>
<comment type="caution">
    <text evidence="2">The sequence shown here is derived from an EMBL/GenBank/DDBJ whole genome shotgun (WGS) entry which is preliminary data.</text>
</comment>
<accession>A0A0F9NBI3</accession>
<evidence type="ECO:0000313" key="2">
    <source>
        <dbReference type="EMBL" id="KKN09287.1"/>
    </source>
</evidence>
<evidence type="ECO:0000256" key="1">
    <source>
        <dbReference type="SAM" id="MobiDB-lite"/>
    </source>
</evidence>
<organism evidence="2">
    <name type="scientific">marine sediment metagenome</name>
    <dbReference type="NCBI Taxonomy" id="412755"/>
    <lineage>
        <taxon>unclassified sequences</taxon>
        <taxon>metagenomes</taxon>
        <taxon>ecological metagenomes</taxon>
    </lineage>
</organism>
<name>A0A0F9NBI3_9ZZZZ</name>
<dbReference type="AlphaFoldDB" id="A0A0F9NBI3"/>